<evidence type="ECO:0000313" key="3">
    <source>
        <dbReference type="Proteomes" id="UP000016223"/>
    </source>
</evidence>
<dbReference type="RefSeq" id="WP_021004939.1">
    <property type="nucleotide sequence ID" value="NC_022247.1"/>
</dbReference>
<dbReference type="OrthoDB" id="237820at2"/>
<gene>
    <name evidence="2" type="ORF">VAPA_1c02380</name>
</gene>
<protein>
    <submittedName>
        <fullName evidence="2">Pentapeptide repeat-containing protein</fullName>
    </submittedName>
</protein>
<dbReference type="PATRIC" id="fig|1246301.3.peg.247"/>
<dbReference type="AlphaFoldDB" id="T1X429"/>
<dbReference type="EMBL" id="CP003911">
    <property type="protein sequence ID" value="AGU47368.1"/>
    <property type="molecule type" value="Genomic_DNA"/>
</dbReference>
<organism evidence="2 3">
    <name type="scientific">Variovorax paradoxus B4</name>
    <dbReference type="NCBI Taxonomy" id="1246301"/>
    <lineage>
        <taxon>Bacteria</taxon>
        <taxon>Pseudomonadati</taxon>
        <taxon>Pseudomonadota</taxon>
        <taxon>Betaproteobacteria</taxon>
        <taxon>Burkholderiales</taxon>
        <taxon>Comamonadaceae</taxon>
        <taxon>Variovorax</taxon>
    </lineage>
</organism>
<feature type="domain" description="DUF2169" evidence="1">
    <location>
        <begin position="21"/>
        <end position="298"/>
    </location>
</feature>
<dbReference type="KEGG" id="vpd:VAPA_1c02380"/>
<name>T1X429_VARPD</name>
<dbReference type="InterPro" id="IPR051082">
    <property type="entry name" value="Pentapeptide-BTB/POZ_domain"/>
</dbReference>
<proteinExistence type="predicted"/>
<dbReference type="Pfam" id="PF09937">
    <property type="entry name" value="DUF2169"/>
    <property type="match status" value="1"/>
</dbReference>
<evidence type="ECO:0000259" key="1">
    <source>
        <dbReference type="Pfam" id="PF09937"/>
    </source>
</evidence>
<dbReference type="SUPFAM" id="SSF141571">
    <property type="entry name" value="Pentapeptide repeat-like"/>
    <property type="match status" value="2"/>
</dbReference>
<sequence length="850" mass="93901">MKIVKPFRLSLLTRPYRWRSRNHLGIAALACVSLDAEPRLQPEQELWQMVSEVLDPGSVLDMGMPKAEAEVLASGFAYTAHQEDKTQCAARLRVAGVDRSLAVFGDRFWLGGRITEAAKFDRMPLDWRHAFGGPGVPENPLGMGVADEIVNGVQTCRLPNVEAVSDRIHRRGQRPKAASFGGYLPDWPQRMALMGTQYDDAWLENGFPGFANDLDWRFFNSASPDQRWPGQPALPPNAPYEIWNMHPGIPILRGNLPAWNAVCHLSFSTEVAELRRLELGLSTAWFFPDRERVVLIWHGTTSVREDDASDVKHIMPSLELPGEPRSQEHYVDVLRKRVDPEKSAIHVLRDSDLVPRSILGEWAAMRMPDTLSEPLPRNVYAGVRREYEKRCNELLAQGLQPADYLTPPAMQEALPAFDDLPDYLEREEAKAQEASKRLEAEAARVQAQRPSAEGAPVDLLGAMSSARPGALEAQQPDAKDEDVGAPVEMDPLLRQGYLYSAHMASAAPRMPTFRSAKLRRRLAAADPQRRHFAKMNLTGADLSEMDLRGADFSYAILADANLRGANLAGCNLTEAVLSRATLAGTCLKEARLDKANLGGTHLDTCDLEAASLLETFCHGTRFTGCNLRSALLNQTQLHEADIAGCDMQASRWTQVSLRQMVLRDIALDQAELNQVILIECRLERVSLNAARLVRCGFVTTTLAERVDLSHARLDACSIALRSAFIGVTAVGIFLKQCGLRGTSFAGADLTAAHLENCDFSECDFSDARLDGLVAGESLFVRADFSRASLRRANLIDANLSKSNLLGGDLREANLFRTDVSQALIDATTLLEGAYTQHAKVWPRRDTEAPV</sequence>
<dbReference type="HOGENOM" id="CLU_007055_0_0_4"/>
<evidence type="ECO:0000313" key="2">
    <source>
        <dbReference type="EMBL" id="AGU47368.1"/>
    </source>
</evidence>
<dbReference type="Proteomes" id="UP000016223">
    <property type="component" value="Chromosome 1"/>
</dbReference>
<dbReference type="PANTHER" id="PTHR14136">
    <property type="entry name" value="BTB_POZ DOMAIN-CONTAINING PROTEIN KCTD9"/>
    <property type="match status" value="1"/>
</dbReference>
<accession>T1X429</accession>
<dbReference type="PANTHER" id="PTHR14136:SF17">
    <property type="entry name" value="BTB_POZ DOMAIN-CONTAINING PROTEIN KCTD9"/>
    <property type="match status" value="1"/>
</dbReference>
<reference evidence="2 3" key="1">
    <citation type="submission" date="2012-10" db="EMBL/GenBank/DDBJ databases">
        <title>Genome sequence of Variovorax paradoxus B4.</title>
        <authorList>
            <person name="Schuldes J."/>
            <person name="Brandt U."/>
            <person name="Hiessl S."/>
            <person name="Wuebbeler J.H."/>
            <person name="Thuermer A."/>
            <person name="Steinbuechel A."/>
            <person name="Daniel R."/>
        </authorList>
    </citation>
    <scope>NUCLEOTIDE SEQUENCE [LARGE SCALE GENOMIC DNA]</scope>
    <source>
        <strain evidence="2 3">B4</strain>
    </source>
</reference>
<dbReference type="InterPro" id="IPR018683">
    <property type="entry name" value="DUF2169"/>
</dbReference>
<dbReference type="Gene3D" id="2.160.20.80">
    <property type="entry name" value="E3 ubiquitin-protein ligase SopA"/>
    <property type="match status" value="3"/>
</dbReference>
<dbReference type="Pfam" id="PF00805">
    <property type="entry name" value="Pentapeptide"/>
    <property type="match status" value="4"/>
</dbReference>
<dbReference type="InterPro" id="IPR001646">
    <property type="entry name" value="5peptide_repeat"/>
</dbReference>